<feature type="compositionally biased region" description="Basic and acidic residues" evidence="1">
    <location>
        <begin position="153"/>
        <end position="162"/>
    </location>
</feature>
<reference evidence="2 3" key="1">
    <citation type="submission" date="2024-04" db="EMBL/GenBank/DDBJ databases">
        <authorList>
            <person name="Waldvogel A.-M."/>
            <person name="Schoenle A."/>
        </authorList>
    </citation>
    <scope>NUCLEOTIDE SEQUENCE [LARGE SCALE GENOMIC DNA]</scope>
</reference>
<evidence type="ECO:0000256" key="1">
    <source>
        <dbReference type="SAM" id="MobiDB-lite"/>
    </source>
</evidence>
<evidence type="ECO:0000313" key="3">
    <source>
        <dbReference type="Proteomes" id="UP001497482"/>
    </source>
</evidence>
<evidence type="ECO:0000313" key="2">
    <source>
        <dbReference type="EMBL" id="CAL1602730.1"/>
    </source>
</evidence>
<protein>
    <submittedName>
        <fullName evidence="2">Uncharacterized protein</fullName>
    </submittedName>
</protein>
<name>A0AAV2LR75_KNICA</name>
<feature type="region of interest" description="Disordered" evidence="1">
    <location>
        <begin position="1"/>
        <end position="259"/>
    </location>
</feature>
<keyword evidence="3" id="KW-1185">Reference proteome</keyword>
<dbReference type="AlphaFoldDB" id="A0AAV2LR75"/>
<feature type="compositionally biased region" description="Polar residues" evidence="1">
    <location>
        <begin position="164"/>
        <end position="173"/>
    </location>
</feature>
<feature type="compositionally biased region" description="Polar residues" evidence="1">
    <location>
        <begin position="68"/>
        <end position="94"/>
    </location>
</feature>
<dbReference type="EMBL" id="OZ035825">
    <property type="protein sequence ID" value="CAL1602730.1"/>
    <property type="molecule type" value="Genomic_DNA"/>
</dbReference>
<feature type="compositionally biased region" description="Polar residues" evidence="1">
    <location>
        <begin position="246"/>
        <end position="259"/>
    </location>
</feature>
<gene>
    <name evidence="2" type="ORF">KC01_LOCUS30475</name>
</gene>
<organism evidence="2 3">
    <name type="scientific">Knipowitschia caucasica</name>
    <name type="common">Caucasian dwarf goby</name>
    <name type="synonym">Pomatoschistus caucasicus</name>
    <dbReference type="NCBI Taxonomy" id="637954"/>
    <lineage>
        <taxon>Eukaryota</taxon>
        <taxon>Metazoa</taxon>
        <taxon>Chordata</taxon>
        <taxon>Craniata</taxon>
        <taxon>Vertebrata</taxon>
        <taxon>Euteleostomi</taxon>
        <taxon>Actinopterygii</taxon>
        <taxon>Neopterygii</taxon>
        <taxon>Teleostei</taxon>
        <taxon>Neoteleostei</taxon>
        <taxon>Acanthomorphata</taxon>
        <taxon>Gobiaria</taxon>
        <taxon>Gobiiformes</taxon>
        <taxon>Gobioidei</taxon>
        <taxon>Gobiidae</taxon>
        <taxon>Gobiinae</taxon>
        <taxon>Knipowitschia</taxon>
    </lineage>
</organism>
<accession>A0AAV2LR75</accession>
<proteinExistence type="predicted"/>
<sequence length="259" mass="28024">MGTSKPQQKRAAAENRKRRGAQRRLEQDSNTRDRAARPSLDQTGEHQPPRPPLHTPHTNAKTREATHNARTTKATRTPTDIPQTNPSGNANLLNPSRDITPIWGGGGGEPKTHEPTEAWIHKPHKPRATSKGAGGCGGRQSSHRGPGGAAPLEAKDAHEGGRETITTTSQANRRSCRVTVTRKNQETQTSTDGLEIPSDYRTKLGHGTTTHALPPQSRMAHTPGPGPLQEGQSAPPSKHREPRTHPPQNETNNHSHQGS</sequence>
<feature type="compositionally biased region" description="Basic and acidic residues" evidence="1">
    <location>
        <begin position="23"/>
        <end position="36"/>
    </location>
</feature>
<feature type="compositionally biased region" description="Basic and acidic residues" evidence="1">
    <location>
        <begin position="110"/>
        <end position="120"/>
    </location>
</feature>
<dbReference type="Proteomes" id="UP001497482">
    <property type="component" value="Chromosome 3"/>
</dbReference>